<keyword evidence="2" id="KW-1185">Reference proteome</keyword>
<dbReference type="EMBL" id="JAEMHK010000001">
    <property type="protein sequence ID" value="MBJ6798803.1"/>
    <property type="molecule type" value="Genomic_DNA"/>
</dbReference>
<name>A0ABS0YLN7_9BACT</name>
<reference evidence="1 2" key="1">
    <citation type="submission" date="2020-12" db="EMBL/GenBank/DDBJ databases">
        <title>Geomonas sp. Red259, isolated from paddy soil.</title>
        <authorList>
            <person name="Xu Z."/>
            <person name="Zhang Z."/>
            <person name="Masuda Y."/>
            <person name="Itoh H."/>
            <person name="Senoo K."/>
        </authorList>
    </citation>
    <scope>NUCLEOTIDE SEQUENCE [LARGE SCALE GENOMIC DNA]</scope>
    <source>
        <strain evidence="1 2">Red259</strain>
    </source>
</reference>
<evidence type="ECO:0000313" key="2">
    <source>
        <dbReference type="Proteomes" id="UP000641025"/>
    </source>
</evidence>
<organism evidence="1 2">
    <name type="scientific">Geomonas propionica</name>
    <dbReference type="NCBI Taxonomy" id="2798582"/>
    <lineage>
        <taxon>Bacteria</taxon>
        <taxon>Pseudomonadati</taxon>
        <taxon>Thermodesulfobacteriota</taxon>
        <taxon>Desulfuromonadia</taxon>
        <taxon>Geobacterales</taxon>
        <taxon>Geobacteraceae</taxon>
        <taxon>Geomonas</taxon>
    </lineage>
</organism>
<dbReference type="Proteomes" id="UP000641025">
    <property type="component" value="Unassembled WGS sequence"/>
</dbReference>
<comment type="caution">
    <text evidence="1">The sequence shown here is derived from an EMBL/GenBank/DDBJ whole genome shotgun (WGS) entry which is preliminary data.</text>
</comment>
<evidence type="ECO:0000313" key="1">
    <source>
        <dbReference type="EMBL" id="MBJ6798803.1"/>
    </source>
</evidence>
<sequence length="71" mass="8494">MLLEQLVEKAKEVPEYDWESYYAWRFSEVAGREVTDYSFWLCKRCLTTNLLLLPVRYGKCRCCDLIHLPNS</sequence>
<dbReference type="RefSeq" id="WP_199393330.1">
    <property type="nucleotide sequence ID" value="NZ_JAEMHK010000001.1"/>
</dbReference>
<gene>
    <name evidence="1" type="ORF">JFN90_01490</name>
</gene>
<protein>
    <submittedName>
        <fullName evidence="1">Uncharacterized protein</fullName>
    </submittedName>
</protein>
<proteinExistence type="predicted"/>
<accession>A0ABS0YLN7</accession>